<dbReference type="EMBL" id="FZNN01000005">
    <property type="protein sequence ID" value="SNR44015.1"/>
    <property type="molecule type" value="Genomic_DNA"/>
</dbReference>
<evidence type="ECO:0000313" key="1">
    <source>
        <dbReference type="EMBL" id="SNR44015.1"/>
    </source>
</evidence>
<keyword evidence="2" id="KW-1185">Reference proteome</keyword>
<dbReference type="AlphaFoldDB" id="A0A238WBQ4"/>
<dbReference type="Proteomes" id="UP000198417">
    <property type="component" value="Unassembled WGS sequence"/>
</dbReference>
<evidence type="ECO:0000313" key="2">
    <source>
        <dbReference type="Proteomes" id="UP000198417"/>
    </source>
</evidence>
<protein>
    <submittedName>
        <fullName evidence="1">Uncharacterized protein</fullName>
    </submittedName>
</protein>
<accession>A0A238WBQ4</accession>
<sequence length="72" mass="8290">MAANRVLGHLISSLWQNRMWWSLPKKGKSAALTLTRTQFPDFDQLQTNCWLNGNNHEFHPLDQGEILCCHGI</sequence>
<organism evidence="1 2">
    <name type="scientific">Puniceibacterium sediminis</name>
    <dbReference type="NCBI Taxonomy" id="1608407"/>
    <lineage>
        <taxon>Bacteria</taxon>
        <taxon>Pseudomonadati</taxon>
        <taxon>Pseudomonadota</taxon>
        <taxon>Alphaproteobacteria</taxon>
        <taxon>Rhodobacterales</taxon>
        <taxon>Paracoccaceae</taxon>
        <taxon>Puniceibacterium</taxon>
    </lineage>
</organism>
<proteinExistence type="predicted"/>
<gene>
    <name evidence="1" type="ORF">SAMN06265370_10581</name>
</gene>
<name>A0A238WBQ4_9RHOB</name>
<reference evidence="1 2" key="1">
    <citation type="submission" date="2017-06" db="EMBL/GenBank/DDBJ databases">
        <authorList>
            <person name="Kim H.J."/>
            <person name="Triplett B.A."/>
        </authorList>
    </citation>
    <scope>NUCLEOTIDE SEQUENCE [LARGE SCALE GENOMIC DNA]</scope>
    <source>
        <strain evidence="1 2">DSM 29052</strain>
    </source>
</reference>